<evidence type="ECO:0000313" key="2">
    <source>
        <dbReference type="Proteomes" id="UP000193427"/>
    </source>
</evidence>
<accession>A0A1W6L8G8</accession>
<dbReference type="AlphaFoldDB" id="A0A1W6L8G8"/>
<name>A0A1W6L8G8_9BURK</name>
<dbReference type="RefSeq" id="WP_085750733.1">
    <property type="nucleotide sequence ID" value="NZ_BSPR01000023.1"/>
</dbReference>
<reference evidence="1 2" key="1">
    <citation type="submission" date="2016-04" db="EMBL/GenBank/DDBJ databases">
        <title>Complete genome sequence of natural rubber-degrading, novel Gram-negative bacterium, Rhizobacter gummiphilus strain NS21.</title>
        <authorList>
            <person name="Tabata M."/>
            <person name="Kasai D."/>
            <person name="Fukuda M."/>
        </authorList>
    </citation>
    <scope>NUCLEOTIDE SEQUENCE [LARGE SCALE GENOMIC DNA]</scope>
    <source>
        <strain evidence="1 2">NS21</strain>
    </source>
</reference>
<protein>
    <submittedName>
        <fullName evidence="1">Uncharacterized protein</fullName>
    </submittedName>
</protein>
<keyword evidence="2" id="KW-1185">Reference proteome</keyword>
<proteinExistence type="predicted"/>
<evidence type="ECO:0000313" key="1">
    <source>
        <dbReference type="EMBL" id="ARN20458.1"/>
    </source>
</evidence>
<gene>
    <name evidence="1" type="ORF">A4W93_11440</name>
</gene>
<sequence length="77" mass="7749">MNPAGYAAPARTAPTLRSTAIEQCAVAMGKPVPSDPPASTPTTVDTGGSGGGAAELPDLLALLGLLGLLCVRHLRRR</sequence>
<organism evidence="1 2">
    <name type="scientific">Piscinibacter gummiphilus</name>
    <dbReference type="NCBI Taxonomy" id="946333"/>
    <lineage>
        <taxon>Bacteria</taxon>
        <taxon>Pseudomonadati</taxon>
        <taxon>Pseudomonadota</taxon>
        <taxon>Betaproteobacteria</taxon>
        <taxon>Burkholderiales</taxon>
        <taxon>Sphaerotilaceae</taxon>
        <taxon>Piscinibacter</taxon>
    </lineage>
</organism>
<dbReference type="Proteomes" id="UP000193427">
    <property type="component" value="Chromosome"/>
</dbReference>
<dbReference type="EMBL" id="CP015118">
    <property type="protein sequence ID" value="ARN20458.1"/>
    <property type="molecule type" value="Genomic_DNA"/>
</dbReference>
<dbReference type="KEGG" id="rgu:A4W93_11440"/>